<protein>
    <submittedName>
        <fullName evidence="1">Uncharacterized protein</fullName>
    </submittedName>
</protein>
<evidence type="ECO:0000313" key="2">
    <source>
        <dbReference type="Proteomes" id="UP000711614"/>
    </source>
</evidence>
<evidence type="ECO:0000313" key="1">
    <source>
        <dbReference type="EMBL" id="MBP2414956.1"/>
    </source>
</evidence>
<proteinExistence type="predicted"/>
<keyword evidence="2" id="KW-1185">Reference proteome</keyword>
<comment type="caution">
    <text evidence="1">The sequence shown here is derived from an EMBL/GenBank/DDBJ whole genome shotgun (WGS) entry which is preliminary data.</text>
</comment>
<organism evidence="1 2">
    <name type="scientific">Arthrobacter stackebrandtii</name>
    <dbReference type="NCBI Taxonomy" id="272161"/>
    <lineage>
        <taxon>Bacteria</taxon>
        <taxon>Bacillati</taxon>
        <taxon>Actinomycetota</taxon>
        <taxon>Actinomycetes</taxon>
        <taxon>Micrococcales</taxon>
        <taxon>Micrococcaceae</taxon>
        <taxon>Arthrobacter</taxon>
    </lineage>
</organism>
<sequence length="182" mass="19422">MGLGQWIQRSLGMSGGIKVGLEVPPVFDWPDRVIPVAVTVTGHKAEPRTITGFDFVLRDKAPASADADAGNGSRFRHEWSHKEMIALEPGASVTVPLHYVLPTPPSAEELGIADSLQAKGIAERMLAKGFMAATKLPEGIHQYLLTVDVRVDGVKRGVGDTRSIKHGGRTKTTFGFGGVNIG</sequence>
<dbReference type="RefSeq" id="WP_209683633.1">
    <property type="nucleotide sequence ID" value="NZ_JAGIOI010000001.1"/>
</dbReference>
<gene>
    <name evidence="1" type="ORF">JOF48_003755</name>
</gene>
<dbReference type="EMBL" id="JAGIOI010000001">
    <property type="protein sequence ID" value="MBP2414956.1"/>
    <property type="molecule type" value="Genomic_DNA"/>
</dbReference>
<dbReference type="Proteomes" id="UP000711614">
    <property type="component" value="Unassembled WGS sequence"/>
</dbReference>
<reference evidence="1 2" key="1">
    <citation type="submission" date="2021-03" db="EMBL/GenBank/DDBJ databases">
        <title>Sequencing the genomes of 1000 actinobacteria strains.</title>
        <authorList>
            <person name="Klenk H.-P."/>
        </authorList>
    </citation>
    <scope>NUCLEOTIDE SEQUENCE [LARGE SCALE GENOMIC DNA]</scope>
    <source>
        <strain evidence="1 2">DSM 16005</strain>
    </source>
</reference>
<accession>A0ABS4Z1M5</accession>
<name>A0ABS4Z1M5_9MICC</name>